<proteinExistence type="predicted"/>
<dbReference type="AlphaFoldDB" id="A0A9W6PX28"/>
<evidence type="ECO:0000313" key="2">
    <source>
        <dbReference type="Proteomes" id="UP001165124"/>
    </source>
</evidence>
<sequence>MGGCTPLPYVSLGSELTVRNDCTRRVATFAVTECGCVAARYCDRCVICGPSPRGRLVELAPVGFVGLGGDLEAGCFNATVRHASAPVRGAAAPGVEG</sequence>
<organism evidence="1 2">
    <name type="scientific">Actinomadura rubrobrunea</name>
    <dbReference type="NCBI Taxonomy" id="115335"/>
    <lineage>
        <taxon>Bacteria</taxon>
        <taxon>Bacillati</taxon>
        <taxon>Actinomycetota</taxon>
        <taxon>Actinomycetes</taxon>
        <taxon>Streptosporangiales</taxon>
        <taxon>Thermomonosporaceae</taxon>
        <taxon>Actinomadura</taxon>
    </lineage>
</organism>
<name>A0A9W6PX28_9ACTN</name>
<gene>
    <name evidence="1" type="ORF">Arub01_30100</name>
</gene>
<keyword evidence="2" id="KW-1185">Reference proteome</keyword>
<reference evidence="1" key="1">
    <citation type="submission" date="2023-02" db="EMBL/GenBank/DDBJ databases">
        <title>Actinomadura rubrobrunea NBRC 14622.</title>
        <authorList>
            <person name="Ichikawa N."/>
            <person name="Sato H."/>
            <person name="Tonouchi N."/>
        </authorList>
    </citation>
    <scope>NUCLEOTIDE SEQUENCE</scope>
    <source>
        <strain evidence="1">NBRC 14622</strain>
    </source>
</reference>
<evidence type="ECO:0000313" key="1">
    <source>
        <dbReference type="EMBL" id="GLW64766.1"/>
    </source>
</evidence>
<protein>
    <submittedName>
        <fullName evidence="1">Uncharacterized protein</fullName>
    </submittedName>
</protein>
<comment type="caution">
    <text evidence="1">The sequence shown here is derived from an EMBL/GenBank/DDBJ whole genome shotgun (WGS) entry which is preliminary data.</text>
</comment>
<accession>A0A9W6PX28</accession>
<dbReference type="EMBL" id="BSRZ01000006">
    <property type="protein sequence ID" value="GLW64766.1"/>
    <property type="molecule type" value="Genomic_DNA"/>
</dbReference>
<dbReference type="Proteomes" id="UP001165124">
    <property type="component" value="Unassembled WGS sequence"/>
</dbReference>